<evidence type="ECO:0000259" key="1">
    <source>
        <dbReference type="Pfam" id="PF01726"/>
    </source>
</evidence>
<sequence length="72" mass="8125">MSMLNEIQKNILIEINEFINREGIPPTVRENGQAVGLTSSSSVHSNLNKLEMKGYITKRKDSPRSIRVLKSI</sequence>
<dbReference type="Gene3D" id="1.10.10.10">
    <property type="entry name" value="Winged helix-like DNA-binding domain superfamily/Winged helix DNA-binding domain"/>
    <property type="match status" value="1"/>
</dbReference>
<dbReference type="Pfam" id="PF01726">
    <property type="entry name" value="LexA_DNA_bind"/>
    <property type="match status" value="1"/>
</dbReference>
<dbReference type="Proteomes" id="UP000596929">
    <property type="component" value="Unassembled WGS sequence"/>
</dbReference>
<dbReference type="InterPro" id="IPR036390">
    <property type="entry name" value="WH_DNA-bd_sf"/>
</dbReference>
<dbReference type="PANTHER" id="PTHR33516">
    <property type="entry name" value="LEXA REPRESSOR"/>
    <property type="match status" value="1"/>
</dbReference>
<dbReference type="PANTHER" id="PTHR33516:SF2">
    <property type="entry name" value="LEXA REPRESSOR-RELATED"/>
    <property type="match status" value="1"/>
</dbReference>
<dbReference type="EMBL" id="JACOOO010000042">
    <property type="protein sequence ID" value="MBC5630636.1"/>
    <property type="molecule type" value="Genomic_DNA"/>
</dbReference>
<organism evidence="2 3">
    <name type="scientific">Clostridium hominis</name>
    <dbReference type="NCBI Taxonomy" id="2763036"/>
    <lineage>
        <taxon>Bacteria</taxon>
        <taxon>Bacillati</taxon>
        <taxon>Bacillota</taxon>
        <taxon>Clostridia</taxon>
        <taxon>Eubacteriales</taxon>
        <taxon>Clostridiaceae</taxon>
        <taxon>Clostridium</taxon>
    </lineage>
</organism>
<accession>A0ABR7DGX6</accession>
<keyword evidence="3" id="KW-1185">Reference proteome</keyword>
<gene>
    <name evidence="2" type="ORF">H8S20_17395</name>
</gene>
<proteinExistence type="predicted"/>
<dbReference type="InterPro" id="IPR006199">
    <property type="entry name" value="LexA_DNA-bd_dom"/>
</dbReference>
<name>A0ABR7DGX6_9CLOT</name>
<protein>
    <submittedName>
        <fullName evidence="2">Transcriptional regulator</fullName>
    </submittedName>
</protein>
<dbReference type="InterPro" id="IPR036388">
    <property type="entry name" value="WH-like_DNA-bd_sf"/>
</dbReference>
<reference evidence="2 3" key="1">
    <citation type="submission" date="2020-08" db="EMBL/GenBank/DDBJ databases">
        <title>Genome public.</title>
        <authorList>
            <person name="Liu C."/>
            <person name="Sun Q."/>
        </authorList>
    </citation>
    <scope>NUCLEOTIDE SEQUENCE [LARGE SCALE GENOMIC DNA]</scope>
    <source>
        <strain evidence="2 3">NSJ-6</strain>
    </source>
</reference>
<dbReference type="SUPFAM" id="SSF46785">
    <property type="entry name" value="Winged helix' DNA-binding domain"/>
    <property type="match status" value="1"/>
</dbReference>
<evidence type="ECO:0000313" key="3">
    <source>
        <dbReference type="Proteomes" id="UP000596929"/>
    </source>
</evidence>
<comment type="caution">
    <text evidence="2">The sequence shown here is derived from an EMBL/GenBank/DDBJ whole genome shotgun (WGS) entry which is preliminary data.</text>
</comment>
<dbReference type="InterPro" id="IPR050077">
    <property type="entry name" value="LexA_repressor"/>
</dbReference>
<evidence type="ECO:0000313" key="2">
    <source>
        <dbReference type="EMBL" id="MBC5630636.1"/>
    </source>
</evidence>
<feature type="domain" description="LexA repressor DNA-binding" evidence="1">
    <location>
        <begin position="1"/>
        <end position="64"/>
    </location>
</feature>